<dbReference type="Proteomes" id="UP000425411">
    <property type="component" value="Chromosome"/>
</dbReference>
<protein>
    <submittedName>
        <fullName evidence="2">CYTH domain-containing protein</fullName>
    </submittedName>
</protein>
<organism evidence="2 3">
    <name type="scientific">Gemella morbillorum</name>
    <dbReference type="NCBI Taxonomy" id="29391"/>
    <lineage>
        <taxon>Bacteria</taxon>
        <taxon>Bacillati</taxon>
        <taxon>Bacillota</taxon>
        <taxon>Bacilli</taxon>
        <taxon>Bacillales</taxon>
        <taxon>Gemellaceae</taxon>
        <taxon>Gemella</taxon>
    </lineage>
</organism>
<sequence length="192" mass="22416">MREIEIEFKNLLTEEEYKKLYAAFNLANKEQIINKNFYYDDANESFKKANSALRIRYTNNKTEMTLKIKGATQNIEINVPLDESSPKEPTVLPTLPNEIMSELERLNLKIKTPMLIQKIETQRYEVKTQDGLLVLDKTTFLKDIVDYELEFEATSFEKGKIAFENLLTEFDITNKPAKPKIARATEYNTKFI</sequence>
<dbReference type="AlphaFoldDB" id="A0AAP9HCM7"/>
<dbReference type="InterPro" id="IPR023577">
    <property type="entry name" value="CYTH_domain"/>
</dbReference>
<evidence type="ECO:0000259" key="1">
    <source>
        <dbReference type="PROSITE" id="PS51707"/>
    </source>
</evidence>
<keyword evidence="3" id="KW-1185">Reference proteome</keyword>
<feature type="domain" description="CYTH" evidence="1">
    <location>
        <begin position="3"/>
        <end position="191"/>
    </location>
</feature>
<gene>
    <name evidence="2" type="ORF">FOC49_01140</name>
</gene>
<dbReference type="CDD" id="cd07762">
    <property type="entry name" value="CYTH-like_Pase_1"/>
    <property type="match status" value="1"/>
</dbReference>
<dbReference type="InterPro" id="IPR009195">
    <property type="entry name" value="Uncharacterised_YjbK"/>
</dbReference>
<reference evidence="2 3" key="1">
    <citation type="submission" date="2019-11" db="EMBL/GenBank/DDBJ databases">
        <title>FDA dAtabase for Regulatory Grade micrObial Sequences (FDA-ARGOS): Supporting development and validation of Infectious Disease Dx tests.</title>
        <authorList>
            <person name="Turner S."/>
            <person name="Byrd R."/>
            <person name="Tallon L."/>
            <person name="Sadzewicz L."/>
            <person name="Vavikolanu K."/>
            <person name="Mehta A."/>
            <person name="Aluvathingal J."/>
            <person name="Nadendla S."/>
            <person name="Myers T."/>
            <person name="Yan Y."/>
            <person name="Sichtig H."/>
        </authorList>
    </citation>
    <scope>NUCLEOTIDE SEQUENCE [LARGE SCALE GENOMIC DNA]</scope>
    <source>
        <strain evidence="2 3">FDAARGOS_741</strain>
    </source>
</reference>
<dbReference type="SUPFAM" id="SSF55154">
    <property type="entry name" value="CYTH-like phosphatases"/>
    <property type="match status" value="1"/>
</dbReference>
<dbReference type="RefSeq" id="WP_004633685.1">
    <property type="nucleotide sequence ID" value="NZ_CP046314.1"/>
</dbReference>
<dbReference type="InterPro" id="IPR033469">
    <property type="entry name" value="CYTH-like_dom_sf"/>
</dbReference>
<proteinExistence type="predicted"/>
<dbReference type="Pfam" id="PF01928">
    <property type="entry name" value="CYTH"/>
    <property type="match status" value="1"/>
</dbReference>
<dbReference type="PIRSF" id="PIRSF012526">
    <property type="entry name" value="CYTH_UCP012526"/>
    <property type="match status" value="1"/>
</dbReference>
<evidence type="ECO:0000313" key="2">
    <source>
        <dbReference type="EMBL" id="QGS08581.1"/>
    </source>
</evidence>
<dbReference type="EMBL" id="CP046314">
    <property type="protein sequence ID" value="QGS08581.1"/>
    <property type="molecule type" value="Genomic_DNA"/>
</dbReference>
<dbReference type="PROSITE" id="PS51707">
    <property type="entry name" value="CYTH"/>
    <property type="match status" value="1"/>
</dbReference>
<dbReference type="Gene3D" id="2.40.320.10">
    <property type="entry name" value="Hypothetical Protein Pfu-838710-001"/>
    <property type="match status" value="1"/>
</dbReference>
<evidence type="ECO:0000313" key="3">
    <source>
        <dbReference type="Proteomes" id="UP000425411"/>
    </source>
</evidence>
<dbReference type="SMART" id="SM01118">
    <property type="entry name" value="CYTH"/>
    <property type="match status" value="1"/>
</dbReference>
<name>A0AAP9HCM7_9BACL</name>
<accession>A0AAP9HCM7</accession>